<reference evidence="5 6" key="1">
    <citation type="submission" date="2017-12" db="EMBL/GenBank/DDBJ databases">
        <title>Sequencing, de novo assembly and annotation of complete genome of a new Thraustochytrid species, strain FCC1311.</title>
        <authorList>
            <person name="Sedici K."/>
            <person name="Godart F."/>
            <person name="Aiese Cigliano R."/>
            <person name="Sanseverino W."/>
            <person name="Barakat M."/>
            <person name="Ortet P."/>
            <person name="Marechal E."/>
            <person name="Cagnac O."/>
            <person name="Amato A."/>
        </authorList>
    </citation>
    <scope>NUCLEOTIDE SEQUENCE [LARGE SCALE GENOMIC DNA]</scope>
</reference>
<evidence type="ECO:0000313" key="6">
    <source>
        <dbReference type="Proteomes" id="UP000241890"/>
    </source>
</evidence>
<feature type="compositionally biased region" description="Basic and acidic residues" evidence="2">
    <location>
        <begin position="608"/>
        <end position="619"/>
    </location>
</feature>
<feature type="region of interest" description="Disordered" evidence="2">
    <location>
        <begin position="516"/>
        <end position="628"/>
    </location>
</feature>
<evidence type="ECO:0000256" key="2">
    <source>
        <dbReference type="SAM" id="MobiDB-lite"/>
    </source>
</evidence>
<feature type="compositionally biased region" description="Basic and acidic residues" evidence="2">
    <location>
        <begin position="241"/>
        <end position="250"/>
    </location>
</feature>
<feature type="compositionally biased region" description="Acidic residues" evidence="2">
    <location>
        <begin position="520"/>
        <end position="561"/>
    </location>
</feature>
<keyword evidence="1" id="KW-0539">Nucleus</keyword>
<evidence type="ECO:0000256" key="1">
    <source>
        <dbReference type="RuleBase" id="RU365057"/>
    </source>
</evidence>
<protein>
    <recommendedName>
        <fullName evidence="1">Protein SDA1</fullName>
    </recommendedName>
</protein>
<sequence>MLSLALLQNKIKRAPEAYEAEFKQQLRTFNAQLSIFELSPPKDSKEFGRLVTFLSQVANLYPKESGNFADSVKGLLEKSYDTMDPDLRKTLFQALVLLRNRGQLDPVTLISLCFSLFRCQDKTLRELLYTHIVADVRNVNKKASNHKLNRAIQNVVYSMLEDPSSIAAKRSLQVMVDLYKRRVWTDGRTVNVIAEACLSNQPKNVAIGLQFFLGIDEKIDALQDDEEDDAIEDALQASTGKTRDKLERGAQKTSRMYSKKTRARLRKKEKDEKALKKARLAKLAAREAGNAGTSSERRRIAAPRFPAIDLISDPQGFSEKLFKKLRGSRDHFEVRLLMMNLISRIVGHHKLIMLSFYSFVQRYLQPHQRHVTNILAYLIQASHELVPNEELEPVAKHIANNFINDRSGPEQMAVGLNTIRELVIKVPLLTTGQGMDDFFQDLVDYKAYRRDKSVIIAARSLLNCLRDINPSILQRKERGKFRNEVDKVLEYGEFKVAEGVEGAELLQMLEEEAAARGLSLDDDDDEGDDEEMDEDDDEDVEENEEEEEEGDEDDEEEEKEEAAEKSSAKKRKRSKSSTAEEDVDGSEDEEEEEEDNEEDDEEEEEQDAAPRSDETLLEKLRRHKIDQKGRIDAQRILTEQDFARIRKLKAKLEKEKRDPRARRKIERKRETSYKRNVLLKQLKAQGFEVEGLENIGDGEVESDDDPFASDQSSSEDEDEDEVAPGNDGSFDPSNLEGVVRKRRRELAERLASVYDGRAGAHELASKRGGGTNNTEKNKNKNFLMVQKSRKVQRKTVASFREQQLQLKKHIKTLERNKKTVQKVRRRSKKARN</sequence>
<dbReference type="SUPFAM" id="SSF48371">
    <property type="entry name" value="ARM repeat"/>
    <property type="match status" value="1"/>
</dbReference>
<dbReference type="Pfam" id="PF08158">
    <property type="entry name" value="SDA1_HEAT"/>
    <property type="match status" value="1"/>
</dbReference>
<feature type="domain" description="SDA1 C-terminal" evidence="4">
    <location>
        <begin position="769"/>
        <end position="812"/>
    </location>
</feature>
<feature type="region of interest" description="Disordered" evidence="2">
    <location>
        <begin position="238"/>
        <end position="258"/>
    </location>
</feature>
<dbReference type="EMBL" id="BEYU01000019">
    <property type="protein sequence ID" value="GBG26273.1"/>
    <property type="molecule type" value="Genomic_DNA"/>
</dbReference>
<evidence type="ECO:0000313" key="5">
    <source>
        <dbReference type="EMBL" id="GBG26273.1"/>
    </source>
</evidence>
<feature type="compositionally biased region" description="Acidic residues" evidence="2">
    <location>
        <begin position="696"/>
        <end position="722"/>
    </location>
</feature>
<dbReference type="OrthoDB" id="2196187at2759"/>
<comment type="caution">
    <text evidence="5">The sequence shown here is derived from an EMBL/GenBank/DDBJ whole genome shotgun (WGS) entry which is preliminary data.</text>
</comment>
<dbReference type="GO" id="GO:0042273">
    <property type="term" value="P:ribosomal large subunit biogenesis"/>
    <property type="evidence" value="ECO:0007669"/>
    <property type="project" value="UniProtKB-UniRule"/>
</dbReference>
<dbReference type="InParanoid" id="A0A2R5GCF0"/>
<organism evidence="5 6">
    <name type="scientific">Hondaea fermentalgiana</name>
    <dbReference type="NCBI Taxonomy" id="2315210"/>
    <lineage>
        <taxon>Eukaryota</taxon>
        <taxon>Sar</taxon>
        <taxon>Stramenopiles</taxon>
        <taxon>Bigyra</taxon>
        <taxon>Labyrinthulomycetes</taxon>
        <taxon>Thraustochytrida</taxon>
        <taxon>Thraustochytriidae</taxon>
        <taxon>Hondaea</taxon>
    </lineage>
</organism>
<keyword evidence="1" id="KW-0690">Ribosome biogenesis</keyword>
<evidence type="ECO:0000259" key="3">
    <source>
        <dbReference type="Pfam" id="PF08158"/>
    </source>
</evidence>
<evidence type="ECO:0000259" key="4">
    <source>
        <dbReference type="Pfam" id="PF21638"/>
    </source>
</evidence>
<name>A0A2R5GCF0_9STRA</name>
<dbReference type="PANTHER" id="PTHR12730">
    <property type="entry name" value="HSDA/SDA1-RELATED"/>
    <property type="match status" value="1"/>
</dbReference>
<keyword evidence="1" id="KW-0813">Transport</keyword>
<accession>A0A2R5GCF0</accession>
<dbReference type="InterPro" id="IPR012977">
    <property type="entry name" value="SDA1_N"/>
</dbReference>
<feature type="region of interest" description="Disordered" evidence="2">
    <location>
        <begin position="759"/>
        <end position="778"/>
    </location>
</feature>
<keyword evidence="1" id="KW-0653">Protein transport</keyword>
<dbReference type="AlphaFoldDB" id="A0A2R5GCF0"/>
<dbReference type="InterPro" id="IPR048292">
    <property type="entry name" value="SDA1_C"/>
</dbReference>
<proteinExistence type="inferred from homology"/>
<dbReference type="Pfam" id="PF21638">
    <property type="entry name" value="SDA1_C"/>
    <property type="match status" value="1"/>
</dbReference>
<feature type="domain" description="SDA1 N-terminal" evidence="3">
    <location>
        <begin position="53"/>
        <end position="449"/>
    </location>
</feature>
<comment type="subcellular location">
    <subcellularLocation>
        <location evidence="1">Nucleus</location>
        <location evidence="1">Nucleolus</location>
    </subcellularLocation>
</comment>
<feature type="region of interest" description="Disordered" evidence="2">
    <location>
        <begin position="688"/>
        <end position="738"/>
    </location>
</feature>
<dbReference type="Proteomes" id="UP000241890">
    <property type="component" value="Unassembled WGS sequence"/>
</dbReference>
<comment type="similarity">
    <text evidence="1">Belongs to the SDA1 family.</text>
</comment>
<dbReference type="InterPro" id="IPR027312">
    <property type="entry name" value="Sda1"/>
</dbReference>
<dbReference type="GO" id="GO:0000055">
    <property type="term" value="P:ribosomal large subunit export from nucleus"/>
    <property type="evidence" value="ECO:0007669"/>
    <property type="project" value="UniProtKB-UniRule"/>
</dbReference>
<feature type="region of interest" description="Disordered" evidence="2">
    <location>
        <begin position="649"/>
        <end position="669"/>
    </location>
</feature>
<dbReference type="GO" id="GO:0015031">
    <property type="term" value="P:protein transport"/>
    <property type="evidence" value="ECO:0007669"/>
    <property type="project" value="UniProtKB-KW"/>
</dbReference>
<dbReference type="InterPro" id="IPR016024">
    <property type="entry name" value="ARM-type_fold"/>
</dbReference>
<dbReference type="PANTHER" id="PTHR12730:SF0">
    <property type="entry name" value="PROTEIN SDA1 HOMOLOG"/>
    <property type="match status" value="1"/>
</dbReference>
<comment type="function">
    <text evidence="1">Required for 60S pre-ribosomal subunits export to the cytoplasm.</text>
</comment>
<keyword evidence="6" id="KW-1185">Reference proteome</keyword>
<feature type="compositionally biased region" description="Acidic residues" evidence="2">
    <location>
        <begin position="579"/>
        <end position="607"/>
    </location>
</feature>
<dbReference type="GO" id="GO:0005730">
    <property type="term" value="C:nucleolus"/>
    <property type="evidence" value="ECO:0007669"/>
    <property type="project" value="UniProtKB-SubCell"/>
</dbReference>
<gene>
    <name evidence="5" type="ORF">FCC1311_024942</name>
</gene>